<dbReference type="GO" id="GO:0050660">
    <property type="term" value="F:flavin adenine dinucleotide binding"/>
    <property type="evidence" value="ECO:0007669"/>
    <property type="project" value="InterPro"/>
</dbReference>
<evidence type="ECO:0000313" key="6">
    <source>
        <dbReference type="Proteomes" id="UP000235598"/>
    </source>
</evidence>
<dbReference type="PANTHER" id="PTHR10961:SF7">
    <property type="entry name" value="FAD DEPENDENT OXIDOREDUCTASE DOMAIN-CONTAINING PROTEIN"/>
    <property type="match status" value="1"/>
</dbReference>
<gene>
    <name evidence="5" type="ORF">CJ199_01555</name>
</gene>
<protein>
    <recommendedName>
        <fullName evidence="7">FAD dependent oxidoreductase domain-containing protein</fullName>
    </recommendedName>
</protein>
<evidence type="ECO:0000313" key="5">
    <source>
        <dbReference type="EMBL" id="PMD06110.1"/>
    </source>
</evidence>
<evidence type="ECO:0000256" key="2">
    <source>
        <dbReference type="ARBA" id="ARBA00022630"/>
    </source>
</evidence>
<keyword evidence="4" id="KW-0560">Oxidoreductase</keyword>
<keyword evidence="2" id="KW-0285">Flavoprotein</keyword>
<dbReference type="Gene3D" id="3.30.9.10">
    <property type="entry name" value="D-Amino Acid Oxidase, subunit A, domain 2"/>
    <property type="match status" value="1"/>
</dbReference>
<comment type="cofactor">
    <cofactor evidence="1">
        <name>FAD</name>
        <dbReference type="ChEBI" id="CHEBI:57692"/>
    </cofactor>
</comment>
<dbReference type="SUPFAM" id="SSF51905">
    <property type="entry name" value="FAD/NAD(P)-binding domain"/>
    <property type="match status" value="1"/>
</dbReference>
<sequence>MTAMATFYDFAVIDLGAVGANIVAGLARSGYSVVGVEQNAAVNATAGYAGESRLFRVAYHEGPEYIDALMYSREAWLRMNRTSHSPVFLPTSVVSLGHSDSLQMERVAEAVDQFRNPHTKLGSDELISVLPQFRNVDGDVAIIDELGGCSAQNESFSFFCTKPHPTVRR</sequence>
<dbReference type="GO" id="GO:0008115">
    <property type="term" value="F:sarcosine oxidase activity"/>
    <property type="evidence" value="ECO:0007669"/>
    <property type="project" value="TreeGrafter"/>
</dbReference>
<dbReference type="PANTHER" id="PTHR10961">
    <property type="entry name" value="PEROXISOMAL SARCOSINE OXIDASE"/>
    <property type="match status" value="1"/>
</dbReference>
<accession>A0A2N6VPP2</accession>
<evidence type="ECO:0000256" key="1">
    <source>
        <dbReference type="ARBA" id="ARBA00001974"/>
    </source>
</evidence>
<dbReference type="EMBL" id="PNHK01000001">
    <property type="protein sequence ID" value="PMD06110.1"/>
    <property type="molecule type" value="Genomic_DNA"/>
</dbReference>
<dbReference type="InterPro" id="IPR036188">
    <property type="entry name" value="FAD/NAD-bd_sf"/>
</dbReference>
<evidence type="ECO:0008006" key="7">
    <source>
        <dbReference type="Google" id="ProtNLM"/>
    </source>
</evidence>
<dbReference type="Gene3D" id="3.50.50.60">
    <property type="entry name" value="FAD/NAD(P)-binding domain"/>
    <property type="match status" value="1"/>
</dbReference>
<dbReference type="Proteomes" id="UP000235598">
    <property type="component" value="Unassembled WGS sequence"/>
</dbReference>
<dbReference type="AlphaFoldDB" id="A0A2N6VPP2"/>
<evidence type="ECO:0000256" key="4">
    <source>
        <dbReference type="ARBA" id="ARBA00023002"/>
    </source>
</evidence>
<dbReference type="RefSeq" id="WP_102237765.1">
    <property type="nucleotide sequence ID" value="NZ_PNHK01000001.1"/>
</dbReference>
<keyword evidence="3" id="KW-0274">FAD</keyword>
<reference evidence="5 6" key="1">
    <citation type="submission" date="2017-09" db="EMBL/GenBank/DDBJ databases">
        <title>Bacterial strain isolated from the female urinary microbiota.</title>
        <authorList>
            <person name="Thomas-White K."/>
            <person name="Kumar N."/>
            <person name="Forster S."/>
            <person name="Putonti C."/>
            <person name="Lawley T."/>
            <person name="Wolfe A.J."/>
        </authorList>
    </citation>
    <scope>NUCLEOTIDE SEQUENCE [LARGE SCALE GENOMIC DNA]</scope>
    <source>
        <strain evidence="5 6">UMB1301</strain>
    </source>
</reference>
<evidence type="ECO:0000256" key="3">
    <source>
        <dbReference type="ARBA" id="ARBA00022827"/>
    </source>
</evidence>
<name>A0A2N6VPP2_9MICO</name>
<dbReference type="OrthoDB" id="9806257at2"/>
<organism evidence="5 6">
    <name type="scientific">Brevibacterium paucivorans</name>
    <dbReference type="NCBI Taxonomy" id="170994"/>
    <lineage>
        <taxon>Bacteria</taxon>
        <taxon>Bacillati</taxon>
        <taxon>Actinomycetota</taxon>
        <taxon>Actinomycetes</taxon>
        <taxon>Micrococcales</taxon>
        <taxon>Brevibacteriaceae</taxon>
        <taxon>Brevibacterium</taxon>
    </lineage>
</organism>
<proteinExistence type="predicted"/>
<dbReference type="InterPro" id="IPR045170">
    <property type="entry name" value="MTOX"/>
</dbReference>
<comment type="caution">
    <text evidence="5">The sequence shown here is derived from an EMBL/GenBank/DDBJ whole genome shotgun (WGS) entry which is preliminary data.</text>
</comment>